<name>A0A376GU78_ENTGA</name>
<organism evidence="1 2">
    <name type="scientific">Enterococcus gallinarum</name>
    <dbReference type="NCBI Taxonomy" id="1353"/>
    <lineage>
        <taxon>Bacteria</taxon>
        <taxon>Bacillati</taxon>
        <taxon>Bacillota</taxon>
        <taxon>Bacilli</taxon>
        <taxon>Lactobacillales</taxon>
        <taxon>Enterococcaceae</taxon>
        <taxon>Enterococcus</taxon>
    </lineage>
</organism>
<dbReference type="AlphaFoldDB" id="A0A376GU78"/>
<sequence>MAHKIEEQNNWEVLKDNQGTYVRIPKEHKGLLQLEDELGTSYLALLPIGETPENMRNCDLFQFAQDLSFPAELRMKIHYPRLKGQGGIGLKLNWLSERFKTEHKELVQK</sequence>
<proteinExistence type="predicted"/>
<dbReference type="EMBL" id="UFYW01000001">
    <property type="protein sequence ID" value="STD81596.1"/>
    <property type="molecule type" value="Genomic_DNA"/>
</dbReference>
<keyword evidence="2" id="KW-1185">Reference proteome</keyword>
<gene>
    <name evidence="1" type="ORF">NCTC12360_00009</name>
</gene>
<protein>
    <submittedName>
        <fullName evidence="1">ATP/GTP-binding protein</fullName>
    </submittedName>
</protein>
<dbReference type="RefSeq" id="WP_258863335.1">
    <property type="nucleotide sequence ID" value="NZ_UFYW01000001.1"/>
</dbReference>
<evidence type="ECO:0000313" key="2">
    <source>
        <dbReference type="Proteomes" id="UP000254807"/>
    </source>
</evidence>
<evidence type="ECO:0000313" key="1">
    <source>
        <dbReference type="EMBL" id="STD81596.1"/>
    </source>
</evidence>
<accession>A0A376GU78</accession>
<reference evidence="1 2" key="1">
    <citation type="submission" date="2018-06" db="EMBL/GenBank/DDBJ databases">
        <authorList>
            <consortium name="Pathogen Informatics"/>
            <person name="Doyle S."/>
        </authorList>
    </citation>
    <scope>NUCLEOTIDE SEQUENCE [LARGE SCALE GENOMIC DNA]</scope>
    <source>
        <strain evidence="1 2">NCTC12360</strain>
    </source>
</reference>
<dbReference type="Proteomes" id="UP000254807">
    <property type="component" value="Unassembled WGS sequence"/>
</dbReference>